<gene>
    <name evidence="1" type="ORF">CDL12_12849</name>
</gene>
<comment type="caution">
    <text evidence="1">The sequence shown here is derived from an EMBL/GenBank/DDBJ whole genome shotgun (WGS) entry which is preliminary data.</text>
</comment>
<protein>
    <submittedName>
        <fullName evidence="1">Uncharacterized protein</fullName>
    </submittedName>
</protein>
<reference evidence="2" key="1">
    <citation type="journal article" date="2018" name="Gigascience">
        <title>Genome assembly of the Pink Ipe (Handroanthus impetiginosus, Bignoniaceae), a highly valued, ecologically keystone Neotropical timber forest tree.</title>
        <authorList>
            <person name="Silva-Junior O.B."/>
            <person name="Grattapaglia D."/>
            <person name="Novaes E."/>
            <person name="Collevatti R.G."/>
        </authorList>
    </citation>
    <scope>NUCLEOTIDE SEQUENCE [LARGE SCALE GENOMIC DNA]</scope>
    <source>
        <strain evidence="2">cv. UFG-1</strain>
    </source>
</reference>
<organism evidence="1 2">
    <name type="scientific">Handroanthus impetiginosus</name>
    <dbReference type="NCBI Taxonomy" id="429701"/>
    <lineage>
        <taxon>Eukaryota</taxon>
        <taxon>Viridiplantae</taxon>
        <taxon>Streptophyta</taxon>
        <taxon>Embryophyta</taxon>
        <taxon>Tracheophyta</taxon>
        <taxon>Spermatophyta</taxon>
        <taxon>Magnoliopsida</taxon>
        <taxon>eudicotyledons</taxon>
        <taxon>Gunneridae</taxon>
        <taxon>Pentapetalae</taxon>
        <taxon>asterids</taxon>
        <taxon>lamiids</taxon>
        <taxon>Lamiales</taxon>
        <taxon>Bignoniaceae</taxon>
        <taxon>Crescentiina</taxon>
        <taxon>Tabebuia alliance</taxon>
        <taxon>Handroanthus</taxon>
    </lineage>
</organism>
<evidence type="ECO:0000313" key="1">
    <source>
        <dbReference type="EMBL" id="PIN14524.1"/>
    </source>
</evidence>
<name>A0A2G9HAH4_9LAMI</name>
<accession>A0A2G9HAH4</accession>
<keyword evidence="2" id="KW-1185">Reference proteome</keyword>
<sequence>MPSIHLGKRDEGVPGARVCLRFDRLRNRFSPGFRPIGVL</sequence>
<dbReference type="EMBL" id="NKXS01002262">
    <property type="protein sequence ID" value="PIN14524.1"/>
    <property type="molecule type" value="Genomic_DNA"/>
</dbReference>
<dbReference type="Proteomes" id="UP000231279">
    <property type="component" value="Unassembled WGS sequence"/>
</dbReference>
<evidence type="ECO:0000313" key="2">
    <source>
        <dbReference type="Proteomes" id="UP000231279"/>
    </source>
</evidence>
<dbReference type="AlphaFoldDB" id="A0A2G9HAH4"/>
<proteinExistence type="predicted"/>